<keyword evidence="3" id="KW-1185">Reference proteome</keyword>
<dbReference type="InterPro" id="IPR041492">
    <property type="entry name" value="HAD_2"/>
</dbReference>
<dbReference type="Gene3D" id="3.40.50.1000">
    <property type="entry name" value="HAD superfamily/HAD-like"/>
    <property type="match status" value="1"/>
</dbReference>
<dbReference type="VEuPathDB" id="FungiDB:TAPDE_003787"/>
<dbReference type="OrthoDB" id="2363873at2759"/>
<accession>R4XCE7</accession>
<dbReference type="eggNOG" id="ENOG502S2WA">
    <property type="taxonomic scope" value="Eukaryota"/>
</dbReference>
<comment type="caution">
    <text evidence="2">The sequence shown here is derived from an EMBL/GenBank/DDBJ whole genome shotgun (WGS) entry which is preliminary data.</text>
</comment>
<dbReference type="PANTHER" id="PTHR43316:SF4">
    <property type="entry name" value="ACID DEHALOGENASE, PUTATIVE (AFU_ORTHOLOGUE AFUA_8G05870)-RELATED"/>
    <property type="match status" value="1"/>
</dbReference>
<gene>
    <name evidence="2" type="ORF">TAPDE_003787</name>
</gene>
<dbReference type="InterPro" id="IPR036412">
    <property type="entry name" value="HAD-like_sf"/>
</dbReference>
<dbReference type="AlphaFoldDB" id="R4XCE7"/>
<dbReference type="InterPro" id="IPR051540">
    <property type="entry name" value="S-2-haloacid_dehalogenase"/>
</dbReference>
<organism evidence="2 3">
    <name type="scientific">Taphrina deformans (strain PYCC 5710 / ATCC 11124 / CBS 356.35 / IMI 108563 / JCM 9778 / NBRC 8474)</name>
    <name type="common">Peach leaf curl fungus</name>
    <name type="synonym">Lalaria deformans</name>
    <dbReference type="NCBI Taxonomy" id="1097556"/>
    <lineage>
        <taxon>Eukaryota</taxon>
        <taxon>Fungi</taxon>
        <taxon>Dikarya</taxon>
        <taxon>Ascomycota</taxon>
        <taxon>Taphrinomycotina</taxon>
        <taxon>Taphrinomycetes</taxon>
        <taxon>Taphrinales</taxon>
        <taxon>Taphrinaceae</taxon>
        <taxon>Taphrina</taxon>
    </lineage>
</organism>
<dbReference type="InterPro" id="IPR023214">
    <property type="entry name" value="HAD_sf"/>
</dbReference>
<evidence type="ECO:0000313" key="3">
    <source>
        <dbReference type="Proteomes" id="UP000013776"/>
    </source>
</evidence>
<dbReference type="EMBL" id="CAHR02000156">
    <property type="protein sequence ID" value="CCG83542.1"/>
    <property type="molecule type" value="Genomic_DNA"/>
</dbReference>
<reference evidence="2 3" key="1">
    <citation type="journal article" date="2013" name="MBio">
        <title>Genome sequencing of the plant pathogen Taphrina deformans, the causal agent of peach leaf curl.</title>
        <authorList>
            <person name="Cisse O.H."/>
            <person name="Almeida J.M.G.C.F."/>
            <person name="Fonseca A."/>
            <person name="Kumar A.A."/>
            <person name="Salojaervi J."/>
            <person name="Overmyer K."/>
            <person name="Hauser P.M."/>
            <person name="Pagni M."/>
        </authorList>
    </citation>
    <scope>NUCLEOTIDE SEQUENCE [LARGE SCALE GENOMIC DNA]</scope>
    <source>
        <strain evidence="3">PYCC 5710 / ATCC 11124 / CBS 356.35 / IMI 108563 / JCM 9778 / NBRC 8474</strain>
    </source>
</reference>
<dbReference type="Proteomes" id="UP000013776">
    <property type="component" value="Unassembled WGS sequence"/>
</dbReference>
<sequence>MSKSACFDVIGTCFGFDGAIECIDKRIGAKLKSVNVDAKSFFFSWFYAAQRDFTYNSMVDNYVPIAQILSKTLKRACEIVDLPGDQVSDDDVLAVMNAFKNLDAREGLKACFDGLKEHGWDVYGVTNGGAETSLAYYSKADITLANDHIISCDTIQKAKPDIRVYENAKELIKKAGCSEEQQWFVAAHSWDLIAARKAGYKTAYLDIEEHDPVTEVFGTFDLYASSFEQLLERMKAL</sequence>
<dbReference type="PANTHER" id="PTHR43316">
    <property type="entry name" value="HYDROLASE, HALOACID DELAHOGENASE-RELATED"/>
    <property type="match status" value="1"/>
</dbReference>
<dbReference type="GO" id="GO:0016787">
    <property type="term" value="F:hydrolase activity"/>
    <property type="evidence" value="ECO:0007669"/>
    <property type="project" value="UniProtKB-KW"/>
</dbReference>
<name>R4XCE7_TAPDE</name>
<dbReference type="InterPro" id="IPR023198">
    <property type="entry name" value="PGP-like_dom2"/>
</dbReference>
<evidence type="ECO:0000313" key="2">
    <source>
        <dbReference type="EMBL" id="CCG83542.1"/>
    </source>
</evidence>
<dbReference type="SUPFAM" id="SSF56784">
    <property type="entry name" value="HAD-like"/>
    <property type="match status" value="1"/>
</dbReference>
<keyword evidence="1" id="KW-0378">Hydrolase</keyword>
<proteinExistence type="predicted"/>
<dbReference type="Pfam" id="PF13419">
    <property type="entry name" value="HAD_2"/>
    <property type="match status" value="1"/>
</dbReference>
<dbReference type="STRING" id="1097556.R4XCE7"/>
<dbReference type="Gene3D" id="1.10.150.240">
    <property type="entry name" value="Putative phosphatase, domain 2"/>
    <property type="match status" value="1"/>
</dbReference>
<protein>
    <submittedName>
        <fullName evidence="2">Haloacid dehalogenase-like hydrolase</fullName>
    </submittedName>
</protein>
<evidence type="ECO:0000256" key="1">
    <source>
        <dbReference type="ARBA" id="ARBA00022801"/>
    </source>
</evidence>